<accession>A0ABW9RP44</accession>
<keyword evidence="1" id="KW-1133">Transmembrane helix</keyword>
<feature type="transmembrane region" description="Helical" evidence="1">
    <location>
        <begin position="128"/>
        <end position="147"/>
    </location>
</feature>
<organism evidence="2 3">
    <name type="scientific">Fulvivirga kasyanovii</name>
    <dbReference type="NCBI Taxonomy" id="396812"/>
    <lineage>
        <taxon>Bacteria</taxon>
        <taxon>Pseudomonadati</taxon>
        <taxon>Bacteroidota</taxon>
        <taxon>Cytophagia</taxon>
        <taxon>Cytophagales</taxon>
        <taxon>Fulvivirgaceae</taxon>
        <taxon>Fulvivirga</taxon>
    </lineage>
</organism>
<feature type="transmembrane region" description="Helical" evidence="1">
    <location>
        <begin position="168"/>
        <end position="196"/>
    </location>
</feature>
<name>A0ABW9RP44_9BACT</name>
<feature type="transmembrane region" description="Helical" evidence="1">
    <location>
        <begin position="216"/>
        <end position="235"/>
    </location>
</feature>
<reference evidence="2 3" key="1">
    <citation type="submission" date="2019-02" db="EMBL/GenBank/DDBJ databases">
        <authorList>
            <person name="Goldberg S.R."/>
            <person name="Haltli B.A."/>
            <person name="Correa H."/>
            <person name="Russell K.G."/>
        </authorList>
    </citation>
    <scope>NUCLEOTIDE SEQUENCE [LARGE SCALE GENOMIC DNA]</scope>
    <source>
        <strain evidence="2 3">JCM 16186</strain>
    </source>
</reference>
<protein>
    <submittedName>
        <fullName evidence="2">DUF3307 domain-containing protein</fullName>
    </submittedName>
</protein>
<proteinExistence type="predicted"/>
<dbReference type="Pfam" id="PF11750">
    <property type="entry name" value="DUF3307"/>
    <property type="match status" value="1"/>
</dbReference>
<evidence type="ECO:0000256" key="1">
    <source>
        <dbReference type="SAM" id="Phobius"/>
    </source>
</evidence>
<evidence type="ECO:0000313" key="2">
    <source>
        <dbReference type="EMBL" id="MTI24720.1"/>
    </source>
</evidence>
<feature type="transmembrane region" description="Helical" evidence="1">
    <location>
        <begin position="39"/>
        <end position="56"/>
    </location>
</feature>
<evidence type="ECO:0000313" key="3">
    <source>
        <dbReference type="Proteomes" id="UP000798808"/>
    </source>
</evidence>
<comment type="caution">
    <text evidence="2">The sequence shown here is derived from an EMBL/GenBank/DDBJ whole genome shotgun (WGS) entry which is preliminary data.</text>
</comment>
<feature type="transmembrane region" description="Helical" evidence="1">
    <location>
        <begin position="62"/>
        <end position="81"/>
    </location>
</feature>
<dbReference type="Proteomes" id="UP000798808">
    <property type="component" value="Unassembled WGS sequence"/>
</dbReference>
<feature type="transmembrane region" description="Helical" evidence="1">
    <location>
        <begin position="88"/>
        <end position="108"/>
    </location>
</feature>
<keyword evidence="1" id="KW-0812">Transmembrane</keyword>
<sequence length="239" mass="27672">MIASVGILLRLLIAHLIGDFFLQPRAWVKDRNKKHFRSAKLYLHALIHAALAWLVLWDIKHWDVALIIFISHLLIDLIKSYQQGRNTLWFIIDQTLHLAVILCVWRWLLVKDFELDIIALISDPKRLYVIGAFILLSRPTAIFIGIATQKWRKEIEDDKKKTLKDAGLWIGVIERFLILIFLLAKQDAAIGFLLAAKSIFRFGDLRKTEEKNQTEYLLIGTFLSFGMAVVVGYLLRLIL</sequence>
<dbReference type="RefSeq" id="WP_155170761.1">
    <property type="nucleotide sequence ID" value="NZ_BAAAFL010000017.1"/>
</dbReference>
<keyword evidence="3" id="KW-1185">Reference proteome</keyword>
<dbReference type="InterPro" id="IPR021737">
    <property type="entry name" value="Phage_phiKZ_Orf197"/>
</dbReference>
<gene>
    <name evidence="2" type="ORF">E1163_07165</name>
</gene>
<dbReference type="EMBL" id="SMLW01000446">
    <property type="protein sequence ID" value="MTI24720.1"/>
    <property type="molecule type" value="Genomic_DNA"/>
</dbReference>
<keyword evidence="1" id="KW-0472">Membrane</keyword>